<reference evidence="7" key="1">
    <citation type="submission" date="2017-05" db="EMBL/GenBank/DDBJ databases">
        <title>Complete and WGS of Bordetella genogroups.</title>
        <authorList>
            <person name="Spilker T."/>
            <person name="Lipuma J."/>
        </authorList>
    </citation>
    <scope>NUCLEOTIDE SEQUENCE [LARGE SCALE GENOMIC DNA]</scope>
    <source>
        <strain evidence="7">AU16122</strain>
    </source>
</reference>
<comment type="caution">
    <text evidence="6">The sequence shown here is derived from an EMBL/GenBank/DDBJ whole genome shotgun (WGS) entry which is preliminary data.</text>
</comment>
<evidence type="ECO:0000259" key="4">
    <source>
        <dbReference type="Pfam" id="PF10106"/>
    </source>
</evidence>
<gene>
    <name evidence="6" type="ORF">CAL29_22090</name>
</gene>
<dbReference type="Gene3D" id="3.55.50.10">
    <property type="entry name" value="Baseplate protein-like domains"/>
    <property type="match status" value="1"/>
</dbReference>
<protein>
    <submittedName>
        <fullName evidence="6">Type IV secretion protein Rhs</fullName>
    </submittedName>
</protein>
<dbReference type="InterPro" id="IPR028244">
    <property type="entry name" value="T6SS_Rhs_Vgr_dom"/>
</dbReference>
<dbReference type="EMBL" id="NEVM01000005">
    <property type="protein sequence ID" value="OZI30687.1"/>
    <property type="molecule type" value="Genomic_DNA"/>
</dbReference>
<dbReference type="Pfam" id="PF04717">
    <property type="entry name" value="Phage_base_V"/>
    <property type="match status" value="1"/>
</dbReference>
<dbReference type="SUPFAM" id="SSF69279">
    <property type="entry name" value="Phage tail proteins"/>
    <property type="match status" value="2"/>
</dbReference>
<dbReference type="NCBIfam" id="TIGR01646">
    <property type="entry name" value="vgr_GE"/>
    <property type="match status" value="1"/>
</dbReference>
<evidence type="ECO:0000256" key="1">
    <source>
        <dbReference type="ARBA" id="ARBA00005558"/>
    </source>
</evidence>
<sequence length="956" mass="99935">MSSDTADLTRLLTAAFEQGNRLLDLSTPLGANRLLAQEMRGSDRIGDGGYRLEITALSDDAHIPLKDLLGQPAQLSLQSALGRDAPRVWHGHVTQASFDGANGGLARYRLRLEPWLAFLRQRRDSYVFQDMDVCDIVESIFNDYRDQGTLAPAWRWALKDRAVYAKRSLTIQYRESDFDFVERLLAEEGLYYWIEHQAGEGDNPGSHTVVIADDNDAFKAGPQERVRFHRADATETEDTMQRWGRARRWLTNGVRLASWDYRGAGGRVASAQAPGEGLDNKMALLDADYPGQYAFEDDAQGDRLAHNLLAALRVPAATYEGAGTVRTLAAGQRFTLTDHFAGGDASGGNDFLVLRVDHAARNNLQASLGRAFEETAGKPGVEKAAGGAADAQADFYQNRVTAIPATVEYRNATLDGHGQRIHPRPTILGTQTALVVGADDPVHTDRDHRIRVQFHWQRGSTSSSRLAHPAGADNAPARSDLGAWVRVAEPVAGGDWGGHFVPRVGQEVLVQFLHGDIDRPVVVGAVYNGAGGENAAYNQVQSGAARSTGNAPAWFAGSDGAHAHNVVMSGFKSQEMSASAGGSGGYNQLVMDDTPGQSRLTASTTQQDSRLNLGRLKQQNDNERLDDLGHGAELASKASLAVRGGQGLLVSADARPNAGGAALDSSEAAVQLDLASEQARSLASSAVARQAKLGEEGDPADLPALKGLAHVGEVLRQTQTRPRAVSGGSSGSSSAQGGAGGAASASASAGSGATGSGTDAGGAASGDTATAYGEPHFQFSAPAGIGQYTPASAFLAAGATLVHVAPDVNWSAVGDVVADAAGGVLLYTDGKGDQAGSRPASQKGLLLHAAAGKFSMQAQQDGATLNARDTVTISSTHATVQIDGSTRILATAGGAYLRLENGQIQLHAPGKVTFHAGSHSWQGPQSAQASAGFGGGPLCDARVRGAAQQGGAVVPI</sequence>
<dbReference type="RefSeq" id="WP_094855111.1">
    <property type="nucleotide sequence ID" value="NZ_NEVM01000005.1"/>
</dbReference>
<feature type="compositionally biased region" description="Low complexity" evidence="2">
    <location>
        <begin position="731"/>
        <end position="751"/>
    </location>
</feature>
<dbReference type="Proteomes" id="UP000216020">
    <property type="component" value="Unassembled WGS sequence"/>
</dbReference>
<evidence type="ECO:0000313" key="7">
    <source>
        <dbReference type="Proteomes" id="UP000216020"/>
    </source>
</evidence>
<keyword evidence="7" id="KW-1185">Reference proteome</keyword>
<dbReference type="InterPro" id="IPR018769">
    <property type="entry name" value="VgrG2_DUF2345"/>
</dbReference>
<name>A0A261S101_9BORD</name>
<organism evidence="6 7">
    <name type="scientific">Bordetella genomosp. 10</name>
    <dbReference type="NCBI Taxonomy" id="1416804"/>
    <lineage>
        <taxon>Bacteria</taxon>
        <taxon>Pseudomonadati</taxon>
        <taxon>Pseudomonadota</taxon>
        <taxon>Betaproteobacteria</taxon>
        <taxon>Burkholderiales</taxon>
        <taxon>Alcaligenaceae</taxon>
        <taxon>Bordetella</taxon>
    </lineage>
</organism>
<evidence type="ECO:0000259" key="5">
    <source>
        <dbReference type="Pfam" id="PF13296"/>
    </source>
</evidence>
<dbReference type="Pfam" id="PF05954">
    <property type="entry name" value="Phage_GPD"/>
    <property type="match status" value="1"/>
</dbReference>
<dbReference type="InterPro" id="IPR017847">
    <property type="entry name" value="T6SS_RhsGE_Vgr_subset"/>
</dbReference>
<feature type="domain" description="Putative type VI secretion system Rhs element associated Vgr" evidence="5">
    <location>
        <begin position="583"/>
        <end position="686"/>
    </location>
</feature>
<feature type="domain" description="DUF2345" evidence="4">
    <location>
        <begin position="767"/>
        <end position="925"/>
    </location>
</feature>
<dbReference type="OrthoDB" id="1907165at2"/>
<evidence type="ECO:0000313" key="6">
    <source>
        <dbReference type="EMBL" id="OZI30687.1"/>
    </source>
</evidence>
<feature type="domain" description="Gp5/Type VI secretion system Vgr protein OB-fold" evidence="3">
    <location>
        <begin position="482"/>
        <end position="527"/>
    </location>
</feature>
<dbReference type="InterPro" id="IPR037026">
    <property type="entry name" value="Vgr_OB-fold_dom_sf"/>
</dbReference>
<feature type="compositionally biased region" description="Polar residues" evidence="2">
    <location>
        <begin position="595"/>
        <end position="610"/>
    </location>
</feature>
<dbReference type="SUPFAM" id="SSF69255">
    <property type="entry name" value="gp5 N-terminal domain-like"/>
    <property type="match status" value="1"/>
</dbReference>
<dbReference type="Gene3D" id="2.30.110.50">
    <property type="match status" value="1"/>
</dbReference>
<feature type="compositionally biased region" description="Gly residues" evidence="2">
    <location>
        <begin position="752"/>
        <end position="764"/>
    </location>
</feature>
<dbReference type="Gene3D" id="2.40.50.230">
    <property type="entry name" value="Gp5 N-terminal domain"/>
    <property type="match status" value="1"/>
</dbReference>
<evidence type="ECO:0000256" key="2">
    <source>
        <dbReference type="SAM" id="MobiDB-lite"/>
    </source>
</evidence>
<dbReference type="Pfam" id="PF13296">
    <property type="entry name" value="T6SS_Vgr"/>
    <property type="match status" value="1"/>
</dbReference>
<feature type="region of interest" description="Disordered" evidence="2">
    <location>
        <begin position="719"/>
        <end position="767"/>
    </location>
</feature>
<dbReference type="NCBIfam" id="TIGR03361">
    <property type="entry name" value="VI_Rhs_Vgr"/>
    <property type="match status" value="1"/>
</dbReference>
<evidence type="ECO:0000259" key="3">
    <source>
        <dbReference type="Pfam" id="PF04717"/>
    </source>
</evidence>
<feature type="region of interest" description="Disordered" evidence="2">
    <location>
        <begin position="577"/>
        <end position="610"/>
    </location>
</feature>
<proteinExistence type="inferred from homology"/>
<dbReference type="Pfam" id="PF10106">
    <property type="entry name" value="DUF2345"/>
    <property type="match status" value="1"/>
</dbReference>
<dbReference type="InterPro" id="IPR006533">
    <property type="entry name" value="T6SS_Vgr_RhsGE"/>
</dbReference>
<dbReference type="Gene3D" id="4.10.220.110">
    <property type="match status" value="1"/>
</dbReference>
<comment type="similarity">
    <text evidence="1">Belongs to the VgrG protein family.</text>
</comment>
<dbReference type="AlphaFoldDB" id="A0A261S101"/>
<accession>A0A261S101</accession>
<dbReference type="InterPro" id="IPR006531">
    <property type="entry name" value="Gp5/Vgr_OB"/>
</dbReference>